<dbReference type="Proteomes" id="UP000886339">
    <property type="component" value="Unassembled WGS sequence"/>
</dbReference>
<comment type="caution">
    <text evidence="13">The sequence shown here is derived from an EMBL/GenBank/DDBJ whole genome shotgun (WGS) entry which is preliminary data.</text>
</comment>
<keyword evidence="9" id="KW-0902">Two-component regulatory system</keyword>
<organism evidence="13">
    <name type="scientific">Thiolapillus brandeum</name>
    <dbReference type="NCBI Taxonomy" id="1076588"/>
    <lineage>
        <taxon>Bacteria</taxon>
        <taxon>Pseudomonadati</taxon>
        <taxon>Pseudomonadota</taxon>
        <taxon>Gammaproteobacteria</taxon>
        <taxon>Chromatiales</taxon>
        <taxon>Sedimenticolaceae</taxon>
        <taxon>Thiolapillus</taxon>
    </lineage>
</organism>
<dbReference type="GO" id="GO:0005886">
    <property type="term" value="C:plasma membrane"/>
    <property type="evidence" value="ECO:0007669"/>
    <property type="project" value="TreeGrafter"/>
</dbReference>
<evidence type="ECO:0000256" key="8">
    <source>
        <dbReference type="ARBA" id="ARBA00022989"/>
    </source>
</evidence>
<dbReference type="GO" id="GO:0000155">
    <property type="term" value="F:phosphorelay sensor kinase activity"/>
    <property type="evidence" value="ECO:0007669"/>
    <property type="project" value="InterPro"/>
</dbReference>
<dbReference type="AlphaFoldDB" id="A0A831WA89"/>
<reference evidence="13" key="1">
    <citation type="journal article" date="2020" name="mSystems">
        <title>Genome- and Community-Level Interaction Insights into Carbon Utilization and Element Cycling Functions of Hydrothermarchaeota in Hydrothermal Sediment.</title>
        <authorList>
            <person name="Zhou Z."/>
            <person name="Liu Y."/>
            <person name="Xu W."/>
            <person name="Pan J."/>
            <person name="Luo Z.H."/>
            <person name="Li M."/>
        </authorList>
    </citation>
    <scope>NUCLEOTIDE SEQUENCE [LARGE SCALE GENOMIC DNA]</scope>
    <source>
        <strain evidence="13">HyVt-458</strain>
    </source>
</reference>
<gene>
    <name evidence="13" type="ORF">ENJ12_05295</name>
</gene>
<dbReference type="InterPro" id="IPR036097">
    <property type="entry name" value="HisK_dim/P_sf"/>
</dbReference>
<feature type="transmembrane region" description="Helical" evidence="10">
    <location>
        <begin position="21"/>
        <end position="38"/>
    </location>
</feature>
<keyword evidence="4" id="KW-0597">Phosphoprotein</keyword>
<evidence type="ECO:0000256" key="4">
    <source>
        <dbReference type="ARBA" id="ARBA00022553"/>
    </source>
</evidence>
<name>A0A831WA89_9GAMM</name>
<dbReference type="InterPro" id="IPR003594">
    <property type="entry name" value="HATPase_dom"/>
</dbReference>
<dbReference type="Gene3D" id="3.30.565.10">
    <property type="entry name" value="Histidine kinase-like ATPase, C-terminal domain"/>
    <property type="match status" value="1"/>
</dbReference>
<feature type="non-terminal residue" evidence="13">
    <location>
        <position position="391"/>
    </location>
</feature>
<dbReference type="InterPro" id="IPR005467">
    <property type="entry name" value="His_kinase_dom"/>
</dbReference>
<keyword evidence="6 10" id="KW-0812">Transmembrane</keyword>
<evidence type="ECO:0000256" key="1">
    <source>
        <dbReference type="ARBA" id="ARBA00000085"/>
    </source>
</evidence>
<feature type="transmembrane region" description="Helical" evidence="10">
    <location>
        <begin position="157"/>
        <end position="178"/>
    </location>
</feature>
<evidence type="ECO:0000256" key="7">
    <source>
        <dbReference type="ARBA" id="ARBA00022777"/>
    </source>
</evidence>
<sequence length="391" mass="44010">MSSRADNRGSLENALSRTMGSLLLVVLLMLLGIAAWIGRESAIQFALSRLHHDAEAILSSMDMTQRKVVRSLPPIYTQPLSGHYYMVQFGDGKRLVSRSLWDQQLVTPDKPPAQPRYWLAPGPQGQHLLIWQANYEKEGQKFSIAIAEDVAPLLAAIWHFLWIGVAASLAAVLLILLLQRLAIRRSFTRLDTIRQDVRAVRQGLRTQISDDVPAEVRPLVQEFNQLLQAWKQHQERTRNAVGNLAHALKAPLNLIYRHGEKQGKTVLTEQAQQMQQLIERELKRARITGRAAIGQHFCPEQDLHDLAETVKALHHRKPLQIDLDIDAPQCIALDQNDMLELAGNLLDNAAKWAQHRIRLQLKTNSGLSLSLEDDGPGIDPELREALLARGQ</sequence>
<evidence type="ECO:0000256" key="9">
    <source>
        <dbReference type="ARBA" id="ARBA00023012"/>
    </source>
</evidence>
<dbReference type="SUPFAM" id="SSF47384">
    <property type="entry name" value="Homodimeric domain of signal transducing histidine kinase"/>
    <property type="match status" value="1"/>
</dbReference>
<dbReference type="Gene3D" id="1.10.287.130">
    <property type="match status" value="1"/>
</dbReference>
<evidence type="ECO:0000256" key="5">
    <source>
        <dbReference type="ARBA" id="ARBA00022679"/>
    </source>
</evidence>
<evidence type="ECO:0000256" key="2">
    <source>
        <dbReference type="ARBA" id="ARBA00004370"/>
    </source>
</evidence>
<evidence type="ECO:0000256" key="6">
    <source>
        <dbReference type="ARBA" id="ARBA00022692"/>
    </source>
</evidence>
<dbReference type="PANTHER" id="PTHR45436:SF5">
    <property type="entry name" value="SENSOR HISTIDINE KINASE TRCS"/>
    <property type="match status" value="1"/>
</dbReference>
<dbReference type="PANTHER" id="PTHR45436">
    <property type="entry name" value="SENSOR HISTIDINE KINASE YKOH"/>
    <property type="match status" value="1"/>
</dbReference>
<dbReference type="EC" id="2.7.13.3" evidence="3"/>
<keyword evidence="8 10" id="KW-1133">Transmembrane helix</keyword>
<keyword evidence="5" id="KW-0808">Transferase</keyword>
<accession>A0A831WA89</accession>
<dbReference type="PROSITE" id="PS50885">
    <property type="entry name" value="HAMP"/>
    <property type="match status" value="1"/>
</dbReference>
<evidence type="ECO:0000259" key="11">
    <source>
        <dbReference type="PROSITE" id="PS50109"/>
    </source>
</evidence>
<dbReference type="InterPro" id="IPR036890">
    <property type="entry name" value="HATPase_C_sf"/>
</dbReference>
<dbReference type="PROSITE" id="PS50109">
    <property type="entry name" value="HIS_KIN"/>
    <property type="match status" value="1"/>
</dbReference>
<feature type="domain" description="HAMP" evidence="12">
    <location>
        <begin position="184"/>
        <end position="235"/>
    </location>
</feature>
<dbReference type="InterPro" id="IPR050428">
    <property type="entry name" value="TCS_sensor_his_kinase"/>
</dbReference>
<dbReference type="EMBL" id="DRLF01000187">
    <property type="protein sequence ID" value="HEC06242.1"/>
    <property type="molecule type" value="Genomic_DNA"/>
</dbReference>
<comment type="catalytic activity">
    <reaction evidence="1">
        <text>ATP + protein L-histidine = ADP + protein N-phospho-L-histidine.</text>
        <dbReference type="EC" id="2.7.13.3"/>
    </reaction>
</comment>
<dbReference type="Pfam" id="PF02518">
    <property type="entry name" value="HATPase_c"/>
    <property type="match status" value="1"/>
</dbReference>
<dbReference type="SUPFAM" id="SSF55874">
    <property type="entry name" value="ATPase domain of HSP90 chaperone/DNA topoisomerase II/histidine kinase"/>
    <property type="match status" value="1"/>
</dbReference>
<evidence type="ECO:0000259" key="12">
    <source>
        <dbReference type="PROSITE" id="PS50885"/>
    </source>
</evidence>
<evidence type="ECO:0000256" key="3">
    <source>
        <dbReference type="ARBA" id="ARBA00012438"/>
    </source>
</evidence>
<proteinExistence type="predicted"/>
<comment type="subcellular location">
    <subcellularLocation>
        <location evidence="2">Membrane</location>
    </subcellularLocation>
</comment>
<dbReference type="InterPro" id="IPR003660">
    <property type="entry name" value="HAMP_dom"/>
</dbReference>
<evidence type="ECO:0000313" key="13">
    <source>
        <dbReference type="EMBL" id="HEC06242.1"/>
    </source>
</evidence>
<protein>
    <recommendedName>
        <fullName evidence="3">histidine kinase</fullName>
        <ecNumber evidence="3">2.7.13.3</ecNumber>
    </recommendedName>
</protein>
<keyword evidence="7" id="KW-0418">Kinase</keyword>
<keyword evidence="10" id="KW-0472">Membrane</keyword>
<evidence type="ECO:0000256" key="10">
    <source>
        <dbReference type="SAM" id="Phobius"/>
    </source>
</evidence>
<feature type="domain" description="Histidine kinase" evidence="11">
    <location>
        <begin position="243"/>
        <end position="391"/>
    </location>
</feature>